<gene>
    <name evidence="1" type="ORF">GLOINDRAFT_88677</name>
</gene>
<evidence type="ECO:0000313" key="1">
    <source>
        <dbReference type="EMBL" id="ERZ98058.1"/>
    </source>
</evidence>
<proteinExistence type="predicted"/>
<dbReference type="HOGENOM" id="CLU_1810857_0_0_1"/>
<name>U9SQ28_RHIID</name>
<dbReference type="VEuPathDB" id="FungiDB:RhiirFUN_013984"/>
<sequence length="143" mass="16597">ALNLTTTEISNSPETVEFLRKYEKKLGQAQKFLGKVDNFSDVQVIYCSALILFLTNAFVDHVGQNFRWPALMDDINRSTAFFYLADESALEYDDESAFNLIFFYNSIDKRIFDKHKDDYMLVAVKSPSARTVFTYHANQEYMV</sequence>
<feature type="non-terminal residue" evidence="1">
    <location>
        <position position="1"/>
    </location>
</feature>
<dbReference type="EMBL" id="KI299081">
    <property type="protein sequence ID" value="ERZ98058.1"/>
    <property type="molecule type" value="Genomic_DNA"/>
</dbReference>
<protein>
    <submittedName>
        <fullName evidence="1">Uncharacterized protein</fullName>
    </submittedName>
</protein>
<dbReference type="AlphaFoldDB" id="U9SQ28"/>
<reference evidence="1" key="1">
    <citation type="submission" date="2013-07" db="EMBL/GenBank/DDBJ databases">
        <title>The genome of an arbuscular mycorrhizal fungus provides insights into the evolution of the oldest plant symbiosis.</title>
        <authorList>
            <consortium name="DOE Joint Genome Institute"/>
            <person name="Tisserant E."/>
            <person name="Malbreil M."/>
            <person name="Kuo A."/>
            <person name="Kohler A."/>
            <person name="Symeonidi A."/>
            <person name="Balestrini R."/>
            <person name="Charron P."/>
            <person name="Duensing N."/>
            <person name="Frei-dit-Frey N."/>
            <person name="Gianinazzi-Pearson V."/>
            <person name="Gilbert B."/>
            <person name="Handa Y."/>
            <person name="Hijri M."/>
            <person name="Kaul R."/>
            <person name="Kawaguchi M."/>
            <person name="Krajinski F."/>
            <person name="Lammers P."/>
            <person name="Lapierre D."/>
            <person name="Masclaux F.G."/>
            <person name="Murat C."/>
            <person name="Morin E."/>
            <person name="Ndikumana S."/>
            <person name="Pagni M."/>
            <person name="Petitpierre D."/>
            <person name="Requena N."/>
            <person name="Rosikiewicz P."/>
            <person name="Riley R."/>
            <person name="Saito K."/>
            <person name="San Clemente H."/>
            <person name="Shapiro H."/>
            <person name="van Tuinen D."/>
            <person name="Becard G."/>
            <person name="Bonfante P."/>
            <person name="Paszkowski U."/>
            <person name="Shachar-Hill Y."/>
            <person name="Young J.P."/>
            <person name="Sanders I.R."/>
            <person name="Henrissat B."/>
            <person name="Rensing S.A."/>
            <person name="Grigoriev I.V."/>
            <person name="Corradi N."/>
            <person name="Roux C."/>
            <person name="Martin F."/>
        </authorList>
    </citation>
    <scope>NUCLEOTIDE SEQUENCE</scope>
    <source>
        <strain evidence="1">DAOM 197198</strain>
    </source>
</reference>
<accession>U9SQ28</accession>
<organism evidence="1">
    <name type="scientific">Rhizophagus irregularis (strain DAOM 181602 / DAOM 197198 / MUCL 43194)</name>
    <name type="common">Arbuscular mycorrhizal fungus</name>
    <name type="synonym">Glomus intraradices</name>
    <dbReference type="NCBI Taxonomy" id="747089"/>
    <lineage>
        <taxon>Eukaryota</taxon>
        <taxon>Fungi</taxon>
        <taxon>Fungi incertae sedis</taxon>
        <taxon>Mucoromycota</taxon>
        <taxon>Glomeromycotina</taxon>
        <taxon>Glomeromycetes</taxon>
        <taxon>Glomerales</taxon>
        <taxon>Glomeraceae</taxon>
        <taxon>Rhizophagus</taxon>
    </lineage>
</organism>